<sequence>MAAAAGVDSTDVEVNSFTSGSTRVSSCTFFHPDRSSDAKVKFIDMLANSTQVIAARGASLSLAVQPSHSSESRLGSATSEESVQVHIPPHALSSDIEVSITEIVTESVVSVVTSNAIANGGGRYTRALSALVQIAPVDAVLSGNITVSIPYFSMPEPNGTTRVLQAVTNVSRDMHWTEIRSGEEINTSQQTSDALVQTDAFGIFLVVGLFHCFDENFDEGVETDVDCGTVCQAVCLNTQNCRSNEECCSDNCVTRDAITLEQTCGAVMDTSQFRCEASMDVSSGVVESQAQRDADLKERAPTANLGASREATANTSKTAINQLVLSATIRSAQDQCSGSLPRVVDDNSGFDDQELPAFPRPPPRNPEDLQPKVCGTDDATKSLIDQSSCPLLAECALEEIACERGENSFNSHYRTIDGTCNNIDHPLWGAAGQPQVRLLTLESGHGMYSYDEVNDLSCPAGFSDSTRPNARHVSLGFMRADINYTANMQVPPKCFNNATLDGKLTRTSCSDMGPSPGIFNTGGFHDPNAMCSCNSHMLMEWGQFLDHDISFTPQVVLGSQKCASNCSMDNTDMCYPIPILEGDPDFQPGSCIKFTRSDAACGTGLGITGAECDVADSKGIRVTKQREQLNGISSYIDASQVYGSSQAHADALRVRAAPRSPRRGRLIVCDEACMRRVFSLQGLPGDLAAGLGDFPPFDFNAKGGEGSGDADDVGDDAACTGGLSETDENAQSCDLPGTGEGASAGPNARQHATCNATCTGKKKATTGNCGGQLPCFSVGDVRGNENIGLTSLQTLFLREHNRIAGILSQLNPSWSDEEVYQETRKIVGAEMQILTYKEYYPANMGIGASHFIPETPLDHLACPSHISGDEPPSGSTKGLFGSKDSCDWYNPGERGDTTNEFSTAGFRLGHTQVGEAFERYAEAEQGELRQHTNGHVAMRHAFFNNSKILLEGGIEPILRGLANQDNHGHDAKLTYDLGGHLFGPPGPKGLDLVALNIQRGRDHGLPTFNKFREYYNIKTFRTFSESAHNGSHSFDTFLDPKIGYQKEVLLALNDIYNGDARKLDAWVGLLAEARLPGWEWGVTLTKLLADQFKRYRDGDRFFWTNSGVFTSNQRHALSKLTLAGVICANTDIKHIQPNVFKLPITARNSRLPCAVLRQNGAALQNLQAWRGPARMADGTLGNEKNNGGINAVHVRRSLLQNSSNEHNDSAVSAATDMSGDLSTAPTQDLKLLVDTLPSTTACPSCQAMVGACTTSDVPPLETRFIQFEAQFAGEGSNPVIDDQGAADDIDIGGISALSFPRRLLQAASTLLDGSSATDVSSQTSERQNTGNITMHGNSSRNVYRRRIADIAGVDETDIEIRLTPKSGILTLSLTFGRQIAQSDTNISSQASTAYIQNSSADAVTIVQFPVTRSSTSLSFLNEVETAMADAFNVDASTSVKTLAFKDAAGDSYGVTVDLEIAYAASNEESIFGVVPTNTSDVLDDLQKNASGIFLQQDAIFFSRYLPVEVAHIVTEVYRLNTTIMYSSPTSSDTWTATQTQANSCVESLATEGGHLFANTDTDNDAQDENANPDLASFAVYGINYGNGPVPLDPLPLPIDVTVQEPGAPGSSGRNATHLDLIMLTCLVVISAAIISALAIAVWYIRAHGWRRGGIMRISANKQREFRMNGLEGIKYDVMGEDVGEVIAAETLTSTLNESLRMPNFNNAKTTEQDIKHAEFIDYTQALSMGDCTRHENNATRSLVRLQKVCNKILNYSSGTKRPSFSTYALDDLDENSMHRRWDNEDTKGLLQSTSLGYNDDNLHVDNMTISKHADNTYANTDASRGIVSPHIRHHQSNVQGKHLGKSQDRVLENDSIALSSISLDCTDTHAAIIPPGPACSFASPVKVLKNLEATSTSVTTTYGLVTAQDQTERDTGDVFSSGTAVTKAETEDGPTLPPASMGITDDDSAVQAITESDKGRVDKSPHRQPRGRVDAVLDVDFHHHTDDISYAQTKKTSQELRRATGKKRFLHVPKFQMRQSTD</sequence>
<proteinExistence type="predicted"/>
<keyword evidence="2" id="KW-0964">Secreted</keyword>
<accession>A0AAE0F578</accession>
<feature type="binding site" description="axial binding residue" evidence="4">
    <location>
        <position position="910"/>
    </location>
    <ligand>
        <name>heme b</name>
        <dbReference type="ChEBI" id="CHEBI:60344"/>
    </ligand>
    <ligandPart>
        <name>Fe</name>
        <dbReference type="ChEBI" id="CHEBI:18248"/>
    </ligandPart>
</feature>
<evidence type="ECO:0000313" key="7">
    <source>
        <dbReference type="EMBL" id="KAK3252218.1"/>
    </source>
</evidence>
<reference evidence="7 8" key="1">
    <citation type="journal article" date="2015" name="Genome Biol. Evol.">
        <title>Comparative Genomics of a Bacterivorous Green Alga Reveals Evolutionary Causalities and Consequences of Phago-Mixotrophic Mode of Nutrition.</title>
        <authorList>
            <person name="Burns J.A."/>
            <person name="Paasch A."/>
            <person name="Narechania A."/>
            <person name="Kim E."/>
        </authorList>
    </citation>
    <scope>NUCLEOTIDE SEQUENCE [LARGE SCALE GENOMIC DNA]</scope>
    <source>
        <strain evidence="7 8">PLY_AMNH</strain>
    </source>
</reference>
<dbReference type="GO" id="GO:0020037">
    <property type="term" value="F:heme binding"/>
    <property type="evidence" value="ECO:0007669"/>
    <property type="project" value="InterPro"/>
</dbReference>
<feature type="region of interest" description="Disordered" evidence="5">
    <location>
        <begin position="286"/>
        <end position="310"/>
    </location>
</feature>
<evidence type="ECO:0000256" key="5">
    <source>
        <dbReference type="SAM" id="MobiDB-lite"/>
    </source>
</evidence>
<evidence type="ECO:0000313" key="8">
    <source>
        <dbReference type="Proteomes" id="UP001190700"/>
    </source>
</evidence>
<evidence type="ECO:0000256" key="4">
    <source>
        <dbReference type="PIRSR" id="PIRSR619791-2"/>
    </source>
</evidence>
<comment type="subcellular location">
    <subcellularLocation>
        <location evidence="1">Secreted</location>
    </subcellularLocation>
</comment>
<comment type="caution">
    <text evidence="7">The sequence shown here is derived from an EMBL/GenBank/DDBJ whole genome shotgun (WGS) entry which is preliminary data.</text>
</comment>
<dbReference type="PANTHER" id="PTHR11475">
    <property type="entry name" value="OXIDASE/PEROXIDASE"/>
    <property type="match status" value="1"/>
</dbReference>
<feature type="region of interest" description="Disordered" evidence="5">
    <location>
        <begin position="347"/>
        <end position="367"/>
    </location>
</feature>
<name>A0AAE0F578_9CHLO</name>
<keyword evidence="6" id="KW-0472">Membrane</keyword>
<keyword evidence="8" id="KW-1185">Reference proteome</keyword>
<keyword evidence="3" id="KW-0325">Glycoprotein</keyword>
<evidence type="ECO:0000256" key="3">
    <source>
        <dbReference type="ARBA" id="ARBA00023180"/>
    </source>
</evidence>
<keyword evidence="4" id="KW-0479">Metal-binding</keyword>
<dbReference type="EMBL" id="LGRX02025550">
    <property type="protein sequence ID" value="KAK3252218.1"/>
    <property type="molecule type" value="Genomic_DNA"/>
</dbReference>
<dbReference type="GO" id="GO:0005576">
    <property type="term" value="C:extracellular region"/>
    <property type="evidence" value="ECO:0007669"/>
    <property type="project" value="UniProtKB-SubCell"/>
</dbReference>
<feature type="region of interest" description="Disordered" evidence="5">
    <location>
        <begin position="700"/>
        <end position="750"/>
    </location>
</feature>
<keyword evidence="4" id="KW-0349">Heme</keyword>
<dbReference type="PROSITE" id="PS50292">
    <property type="entry name" value="PEROXIDASE_3"/>
    <property type="match status" value="1"/>
</dbReference>
<gene>
    <name evidence="7" type="ORF">CYMTET_38461</name>
</gene>
<dbReference type="Gene3D" id="2.60.220.30">
    <property type="match status" value="1"/>
</dbReference>
<evidence type="ECO:0008006" key="9">
    <source>
        <dbReference type="Google" id="ProtNLM"/>
    </source>
</evidence>
<protein>
    <recommendedName>
        <fullName evidence="9">Peroxidase</fullName>
    </recommendedName>
</protein>
<feature type="compositionally biased region" description="Basic and acidic residues" evidence="5">
    <location>
        <begin position="290"/>
        <end position="300"/>
    </location>
</feature>
<dbReference type="SUPFAM" id="SSF48113">
    <property type="entry name" value="Heme-dependent peroxidases"/>
    <property type="match status" value="1"/>
</dbReference>
<dbReference type="InterPro" id="IPR019791">
    <property type="entry name" value="Haem_peroxidase_animal"/>
</dbReference>
<evidence type="ECO:0000256" key="6">
    <source>
        <dbReference type="SAM" id="Phobius"/>
    </source>
</evidence>
<organism evidence="7 8">
    <name type="scientific">Cymbomonas tetramitiformis</name>
    <dbReference type="NCBI Taxonomy" id="36881"/>
    <lineage>
        <taxon>Eukaryota</taxon>
        <taxon>Viridiplantae</taxon>
        <taxon>Chlorophyta</taxon>
        <taxon>Pyramimonadophyceae</taxon>
        <taxon>Pyramimonadales</taxon>
        <taxon>Pyramimonadaceae</taxon>
        <taxon>Cymbomonas</taxon>
    </lineage>
</organism>
<feature type="region of interest" description="Disordered" evidence="5">
    <location>
        <begin position="1314"/>
        <end position="1337"/>
    </location>
</feature>
<keyword evidence="6" id="KW-0812">Transmembrane</keyword>
<feature type="region of interest" description="Disordered" evidence="5">
    <location>
        <begin position="1913"/>
        <end position="1944"/>
    </location>
</feature>
<dbReference type="GO" id="GO:0006979">
    <property type="term" value="P:response to oxidative stress"/>
    <property type="evidence" value="ECO:0007669"/>
    <property type="project" value="InterPro"/>
</dbReference>
<dbReference type="GO" id="GO:0046872">
    <property type="term" value="F:metal ion binding"/>
    <property type="evidence" value="ECO:0007669"/>
    <property type="project" value="UniProtKB-KW"/>
</dbReference>
<dbReference type="InterPro" id="IPR010255">
    <property type="entry name" value="Haem_peroxidase_sf"/>
</dbReference>
<keyword evidence="6" id="KW-1133">Transmembrane helix</keyword>
<dbReference type="InterPro" id="IPR037120">
    <property type="entry name" value="Haem_peroxidase_sf_animal"/>
</dbReference>
<keyword evidence="4" id="KW-0408">Iron</keyword>
<evidence type="ECO:0000256" key="1">
    <source>
        <dbReference type="ARBA" id="ARBA00004613"/>
    </source>
</evidence>
<dbReference type="Proteomes" id="UP001190700">
    <property type="component" value="Unassembled WGS sequence"/>
</dbReference>
<dbReference type="Pfam" id="PF03098">
    <property type="entry name" value="An_peroxidase"/>
    <property type="match status" value="3"/>
</dbReference>
<dbReference type="GO" id="GO:0004601">
    <property type="term" value="F:peroxidase activity"/>
    <property type="evidence" value="ECO:0007669"/>
    <property type="project" value="InterPro"/>
</dbReference>
<dbReference type="Gene3D" id="1.10.640.10">
    <property type="entry name" value="Haem peroxidase domain superfamily, animal type"/>
    <property type="match status" value="1"/>
</dbReference>
<evidence type="ECO:0000256" key="2">
    <source>
        <dbReference type="ARBA" id="ARBA00022525"/>
    </source>
</evidence>
<dbReference type="PANTHER" id="PTHR11475:SF4">
    <property type="entry name" value="CHORION PEROXIDASE"/>
    <property type="match status" value="1"/>
</dbReference>
<feature type="transmembrane region" description="Helical" evidence="6">
    <location>
        <begin position="1620"/>
        <end position="1644"/>
    </location>
</feature>